<evidence type="ECO:0000256" key="3">
    <source>
        <dbReference type="ARBA" id="ARBA00023027"/>
    </source>
</evidence>
<feature type="binding site" evidence="4">
    <location>
        <position position="183"/>
    </location>
    <ligand>
        <name>Zn(2+)</name>
        <dbReference type="ChEBI" id="CHEBI:29105"/>
    </ligand>
</feature>
<feature type="binding site" evidence="4">
    <location>
        <position position="180"/>
    </location>
    <ligand>
        <name>Zn(2+)</name>
        <dbReference type="ChEBI" id="CHEBI:29105"/>
    </ligand>
</feature>
<feature type="binding site" evidence="4">
    <location>
        <position position="142"/>
    </location>
    <ligand>
        <name>Zn(2+)</name>
        <dbReference type="ChEBI" id="CHEBI:29105"/>
    </ligand>
</feature>
<accession>A0ABV1KMJ5</accession>
<dbReference type="Proteomes" id="UP001493487">
    <property type="component" value="Unassembled WGS sequence"/>
</dbReference>
<feature type="binding site" evidence="4">
    <location>
        <position position="146"/>
    </location>
    <ligand>
        <name>Zn(2+)</name>
        <dbReference type="ChEBI" id="CHEBI:29105"/>
    </ligand>
</feature>
<proteinExistence type="predicted"/>
<dbReference type="RefSeq" id="WP_232182188.1">
    <property type="nucleotide sequence ID" value="NZ_JAIOAP010000001.1"/>
</dbReference>
<evidence type="ECO:0000259" key="5">
    <source>
        <dbReference type="PROSITE" id="PS50305"/>
    </source>
</evidence>
<dbReference type="PANTHER" id="PTHR11085:SF10">
    <property type="entry name" value="NAD-DEPENDENT PROTEIN DEACYLASE SIRTUIN-5, MITOCHONDRIAL-RELATED"/>
    <property type="match status" value="1"/>
</dbReference>
<dbReference type="InterPro" id="IPR050134">
    <property type="entry name" value="NAD-dep_sirtuin_deacylases"/>
</dbReference>
<organism evidence="6 7">
    <name type="scientific">Cohnella silvisoli</name>
    <dbReference type="NCBI Taxonomy" id="2873699"/>
    <lineage>
        <taxon>Bacteria</taxon>
        <taxon>Bacillati</taxon>
        <taxon>Bacillota</taxon>
        <taxon>Bacilli</taxon>
        <taxon>Bacillales</taxon>
        <taxon>Paenibacillaceae</taxon>
        <taxon>Cohnella</taxon>
    </lineage>
</organism>
<comment type="caution">
    <text evidence="4">Lacks conserved residue(s) required for the propagation of feature annotation.</text>
</comment>
<evidence type="ECO:0000256" key="1">
    <source>
        <dbReference type="ARBA" id="ARBA00012928"/>
    </source>
</evidence>
<name>A0ABV1KMJ5_9BACL</name>
<dbReference type="InterPro" id="IPR026590">
    <property type="entry name" value="Ssirtuin_cat_dom"/>
</dbReference>
<dbReference type="InterPro" id="IPR003000">
    <property type="entry name" value="Sirtuin"/>
</dbReference>
<dbReference type="Pfam" id="PF02146">
    <property type="entry name" value="SIR2"/>
    <property type="match status" value="1"/>
</dbReference>
<evidence type="ECO:0000256" key="2">
    <source>
        <dbReference type="ARBA" id="ARBA00022679"/>
    </source>
</evidence>
<keyword evidence="2 6" id="KW-0808">Transferase</keyword>
<keyword evidence="6" id="KW-0012">Acyltransferase</keyword>
<dbReference type="EMBL" id="JASKHM010000001">
    <property type="protein sequence ID" value="MEQ4481305.1"/>
    <property type="molecule type" value="Genomic_DNA"/>
</dbReference>
<evidence type="ECO:0000313" key="7">
    <source>
        <dbReference type="Proteomes" id="UP001493487"/>
    </source>
</evidence>
<dbReference type="InterPro" id="IPR029035">
    <property type="entry name" value="DHS-like_NAD/FAD-binding_dom"/>
</dbReference>
<dbReference type="EC" id="2.3.1.286" evidence="1"/>
<dbReference type="GO" id="GO:0034979">
    <property type="term" value="F:NAD-dependent protein lysine deacetylase activity"/>
    <property type="evidence" value="ECO:0007669"/>
    <property type="project" value="UniProtKB-EC"/>
</dbReference>
<evidence type="ECO:0000256" key="4">
    <source>
        <dbReference type="PROSITE-ProRule" id="PRU00236"/>
    </source>
</evidence>
<dbReference type="Gene3D" id="3.40.50.1220">
    <property type="entry name" value="TPP-binding domain"/>
    <property type="match status" value="1"/>
</dbReference>
<keyword evidence="3" id="KW-0520">NAD</keyword>
<feature type="domain" description="Deacetylase sirtuin-type" evidence="5">
    <location>
        <begin position="5"/>
        <end position="291"/>
    </location>
</feature>
<keyword evidence="4" id="KW-0862">Zinc</keyword>
<gene>
    <name evidence="6" type="ORF">QJS35_02725</name>
</gene>
<evidence type="ECO:0000313" key="6">
    <source>
        <dbReference type="EMBL" id="MEQ4481305.1"/>
    </source>
</evidence>
<reference evidence="6 7" key="1">
    <citation type="journal article" date="2023" name="Genome Announc.">
        <title>Pan-Genome Analyses of the Genus Cohnella and Proposal of the Novel Species Cohnella silvisoli sp. nov., Isolated from Forest Soil.</title>
        <authorList>
            <person name="Wang C."/>
            <person name="Mao L."/>
            <person name="Bao G."/>
            <person name="Zhu H."/>
        </authorList>
    </citation>
    <scope>NUCLEOTIDE SEQUENCE [LARGE SCALE GENOMIC DNA]</scope>
    <source>
        <strain evidence="6 7">NL03-T5-1</strain>
    </source>
</reference>
<keyword evidence="7" id="KW-1185">Reference proteome</keyword>
<dbReference type="PROSITE" id="PS50305">
    <property type="entry name" value="SIRTUIN"/>
    <property type="match status" value="1"/>
</dbReference>
<sequence>MNISKLFKNDNIKEIVAKIKEADCVLIGAGAGLSAATGINYGDTETFAKLFPSLIPKGFRRQYELIGYEDWTPEEKWAYWSIHVNHVRFQFPPSPMYKKLLELIKDKDYFVITSNVDAMFHKTGFDKDRIFTPQGDYALLQCVRACTNETWETKPVIDKILPDINHDNLTVTDSSLIPHCPNCGGQVFMNVRLSRYFVEKPYEEQRKKYIQWLESSSSKKLVVMEYGVGFNTPGVIRFPFEQIVYRHPKANLIRVNEKHAQVPKELIEKSISVESNAAVLIDDLVNSRGHKNK</sequence>
<keyword evidence="4" id="KW-0479">Metal-binding</keyword>
<comment type="caution">
    <text evidence="6">The sequence shown here is derived from an EMBL/GenBank/DDBJ whole genome shotgun (WGS) entry which is preliminary data.</text>
</comment>
<protein>
    <recommendedName>
        <fullName evidence="1">protein acetyllysine N-acetyltransferase</fullName>
        <ecNumber evidence="1">2.3.1.286</ecNumber>
    </recommendedName>
</protein>
<dbReference type="SUPFAM" id="SSF52467">
    <property type="entry name" value="DHS-like NAD/FAD-binding domain"/>
    <property type="match status" value="1"/>
</dbReference>
<dbReference type="PANTHER" id="PTHR11085">
    <property type="entry name" value="NAD-DEPENDENT PROTEIN DEACYLASE SIRTUIN-5, MITOCHONDRIAL-RELATED"/>
    <property type="match status" value="1"/>
</dbReference>